<dbReference type="Gene3D" id="3.30.1120.10">
    <property type="match status" value="1"/>
</dbReference>
<evidence type="ECO:0000259" key="5">
    <source>
        <dbReference type="Pfam" id="PF00884"/>
    </source>
</evidence>
<dbReference type="PROSITE" id="PS00149">
    <property type="entry name" value="SULFATASE_2"/>
    <property type="match status" value="1"/>
</dbReference>
<organism evidence="6 7">
    <name type="scientific">Pontiella desulfatans</name>
    <dbReference type="NCBI Taxonomy" id="2750659"/>
    <lineage>
        <taxon>Bacteria</taxon>
        <taxon>Pseudomonadati</taxon>
        <taxon>Kiritimatiellota</taxon>
        <taxon>Kiritimatiellia</taxon>
        <taxon>Kiritimatiellales</taxon>
        <taxon>Pontiellaceae</taxon>
        <taxon>Pontiella</taxon>
    </lineage>
</organism>
<dbReference type="Gene3D" id="3.40.720.10">
    <property type="entry name" value="Alkaline Phosphatase, subunit A"/>
    <property type="match status" value="1"/>
</dbReference>
<dbReference type="SUPFAM" id="SSF53649">
    <property type="entry name" value="Alkaline phosphatase-like"/>
    <property type="match status" value="1"/>
</dbReference>
<proteinExistence type="inferred from homology"/>
<name>A0A6C2TZ95_PONDE</name>
<comment type="similarity">
    <text evidence="1">Belongs to the sulfatase family.</text>
</comment>
<evidence type="ECO:0000256" key="1">
    <source>
        <dbReference type="ARBA" id="ARBA00008779"/>
    </source>
</evidence>
<dbReference type="InterPro" id="IPR024607">
    <property type="entry name" value="Sulfatase_CS"/>
</dbReference>
<gene>
    <name evidence="6" type="primary">atsA_67</name>
    <name evidence="6" type="ORF">PDESU_01564</name>
</gene>
<keyword evidence="2" id="KW-0479">Metal-binding</keyword>
<dbReference type="GO" id="GO:0004065">
    <property type="term" value="F:arylsulfatase activity"/>
    <property type="evidence" value="ECO:0007669"/>
    <property type="project" value="TreeGrafter"/>
</dbReference>
<evidence type="ECO:0000256" key="2">
    <source>
        <dbReference type="ARBA" id="ARBA00022723"/>
    </source>
</evidence>
<dbReference type="EMBL" id="CAAHFG010000001">
    <property type="protein sequence ID" value="VGO13010.1"/>
    <property type="molecule type" value="Genomic_DNA"/>
</dbReference>
<keyword evidence="7" id="KW-1185">Reference proteome</keyword>
<dbReference type="InterPro" id="IPR050738">
    <property type="entry name" value="Sulfatase"/>
</dbReference>
<dbReference type="PANTHER" id="PTHR42693">
    <property type="entry name" value="ARYLSULFATASE FAMILY MEMBER"/>
    <property type="match status" value="1"/>
</dbReference>
<evidence type="ECO:0000313" key="7">
    <source>
        <dbReference type="Proteomes" id="UP000366872"/>
    </source>
</evidence>
<dbReference type="InterPro" id="IPR017850">
    <property type="entry name" value="Alkaline_phosphatase_core_sf"/>
</dbReference>
<dbReference type="Proteomes" id="UP000366872">
    <property type="component" value="Unassembled WGS sequence"/>
</dbReference>
<evidence type="ECO:0000313" key="6">
    <source>
        <dbReference type="EMBL" id="VGO13010.1"/>
    </source>
</evidence>
<dbReference type="Pfam" id="PF00884">
    <property type="entry name" value="Sulfatase"/>
    <property type="match status" value="1"/>
</dbReference>
<dbReference type="InterPro" id="IPR000917">
    <property type="entry name" value="Sulfatase_N"/>
</dbReference>
<evidence type="ECO:0000256" key="4">
    <source>
        <dbReference type="ARBA" id="ARBA00022837"/>
    </source>
</evidence>
<accession>A0A6C2TZ95</accession>
<dbReference type="AlphaFoldDB" id="A0A6C2TZ95"/>
<keyword evidence="3" id="KW-0378">Hydrolase</keyword>
<keyword evidence="4" id="KW-0106">Calcium</keyword>
<reference evidence="6 7" key="1">
    <citation type="submission" date="2019-04" db="EMBL/GenBank/DDBJ databases">
        <authorList>
            <person name="Van Vliet M D."/>
        </authorList>
    </citation>
    <scope>NUCLEOTIDE SEQUENCE [LARGE SCALE GENOMIC DNA]</scope>
    <source>
        <strain evidence="6 7">F1</strain>
    </source>
</reference>
<dbReference type="PANTHER" id="PTHR42693:SF53">
    <property type="entry name" value="ENDO-4-O-SULFATASE"/>
    <property type="match status" value="1"/>
</dbReference>
<evidence type="ECO:0000256" key="3">
    <source>
        <dbReference type="ARBA" id="ARBA00022801"/>
    </source>
</evidence>
<feature type="domain" description="Sulfatase N-terminal" evidence="5">
    <location>
        <begin position="14"/>
        <end position="368"/>
    </location>
</feature>
<protein>
    <submittedName>
        <fullName evidence="6">Arylsulfatase</fullName>
    </submittedName>
</protein>
<dbReference type="GO" id="GO:0046872">
    <property type="term" value="F:metal ion binding"/>
    <property type="evidence" value="ECO:0007669"/>
    <property type="project" value="UniProtKB-KW"/>
</dbReference>
<dbReference type="RefSeq" id="WP_136078628.1">
    <property type="nucleotide sequence ID" value="NZ_CAAHFG010000001.1"/>
</dbReference>
<sequence length="483" mass="54659">MAAGTFAVGADRAPNVIVILMDDMGYADLGIYGQEKDVKTPHLDQLARDGVLCTAGYITAPQCAPSRMGLLTGKYQQRAGFDTIPDLPMRLDEVTIAERLREAGYTTGMVGKWHLCPSWWSIPWAREQGLEAHITTENPRFPGQEFLLMDTGEVEEKMREYYPGHQGFDEYFYGRTQEYWRNFSRTGKTLSTPTQWEREEGFRVDIKTEAALAFIERNKTNPFFLYLAYYAPHTPLASTPEYLSRFSKEMVERRRYGLSMIAAVDDGVGKIRKLLQEYGLEQNTLIFFLSDNGAPLDMTLPDEPLNKPYAVWDGSKNTPWIGEKGMLSEGGIRVPFVVSWPGTFKAGQVCDQPVTALDIAPTALAAAGQSIPAELDGIDLIPSFSANSNGLPQRDLFWRFWGQSAIRRGNWKYVYLSDGRDALYDVSTDAHEAKNLIRTHPEKAQQLRSALKEWTHELMPPGLNPISLSEKEKTWYQFYEILD</sequence>